<evidence type="ECO:0000313" key="4">
    <source>
        <dbReference type="Proteomes" id="UP000823927"/>
    </source>
</evidence>
<dbReference type="InterPro" id="IPR038763">
    <property type="entry name" value="DHH_sf"/>
</dbReference>
<name>A0A9D1JRN7_9FIRM</name>
<dbReference type="InterPro" id="IPR051319">
    <property type="entry name" value="Oligoribo/pAp-PDE_c-di-AMP_PDE"/>
</dbReference>
<dbReference type="Gene3D" id="3.10.310.30">
    <property type="match status" value="1"/>
</dbReference>
<comment type="caution">
    <text evidence="3">The sequence shown here is derived from an EMBL/GenBank/DDBJ whole genome shotgun (WGS) entry which is preliminary data.</text>
</comment>
<dbReference type="GO" id="GO:0003676">
    <property type="term" value="F:nucleic acid binding"/>
    <property type="evidence" value="ECO:0007669"/>
    <property type="project" value="InterPro"/>
</dbReference>
<dbReference type="SUPFAM" id="SSF64182">
    <property type="entry name" value="DHH phosphoesterases"/>
    <property type="match status" value="1"/>
</dbReference>
<dbReference type="Pfam" id="PF02272">
    <property type="entry name" value="DHHA1"/>
    <property type="match status" value="1"/>
</dbReference>
<dbReference type="PANTHER" id="PTHR47618">
    <property type="entry name" value="BIFUNCTIONAL OLIGORIBONUCLEASE AND PAP PHOSPHATASE NRNA"/>
    <property type="match status" value="1"/>
</dbReference>
<dbReference type="AlphaFoldDB" id="A0A9D1JRN7"/>
<protein>
    <submittedName>
        <fullName evidence="3">Bifunctional oligoribonuclease/PAP phosphatase NrnA</fullName>
    </submittedName>
</protein>
<dbReference type="PANTHER" id="PTHR47618:SF1">
    <property type="entry name" value="BIFUNCTIONAL OLIGORIBONUCLEASE AND PAP PHOSPHATASE NRNA"/>
    <property type="match status" value="1"/>
</dbReference>
<accession>A0A9D1JRN7</accession>
<dbReference type="Gene3D" id="3.90.1640.10">
    <property type="entry name" value="inorganic pyrophosphatase (n-terminal core)"/>
    <property type="match status" value="1"/>
</dbReference>
<dbReference type="Pfam" id="PF01368">
    <property type="entry name" value="DHH"/>
    <property type="match status" value="1"/>
</dbReference>
<reference evidence="3" key="2">
    <citation type="journal article" date="2021" name="PeerJ">
        <title>Extensive microbial diversity within the chicken gut microbiome revealed by metagenomics and culture.</title>
        <authorList>
            <person name="Gilroy R."/>
            <person name="Ravi A."/>
            <person name="Getino M."/>
            <person name="Pursley I."/>
            <person name="Horton D.L."/>
            <person name="Alikhan N.F."/>
            <person name="Baker D."/>
            <person name="Gharbi K."/>
            <person name="Hall N."/>
            <person name="Watson M."/>
            <person name="Adriaenssens E.M."/>
            <person name="Foster-Nyarko E."/>
            <person name="Jarju S."/>
            <person name="Secka A."/>
            <person name="Antonio M."/>
            <person name="Oren A."/>
            <person name="Chaudhuri R.R."/>
            <person name="La Ragione R."/>
            <person name="Hildebrand F."/>
            <person name="Pallen M.J."/>
        </authorList>
    </citation>
    <scope>NUCLEOTIDE SEQUENCE</scope>
    <source>
        <strain evidence="3">CHK178-757</strain>
    </source>
</reference>
<evidence type="ECO:0000313" key="3">
    <source>
        <dbReference type="EMBL" id="HIS47954.1"/>
    </source>
</evidence>
<dbReference type="InterPro" id="IPR003156">
    <property type="entry name" value="DHHA1_dom"/>
</dbReference>
<dbReference type="InterPro" id="IPR001667">
    <property type="entry name" value="DDH_dom"/>
</dbReference>
<sequence>MNDKLSRYLEGAHRIAIAGHTRPDGDCVGSCLALYGYLKKNYPQLQVDVYLENVPEAYRVLEDADKVITDGGDGAAHDVFFALDSSDKERLAGAGRYFDTAARTVCIDHHISNRGYGDENVIHPKASSTCEVLATLMDLEHLDQKIAEALYVGIICDTGCFKHSNTGEQTMVITGKLMSLGVRFSKLTDEVFYQKTYTQNQLLGRCLLESFLMFSGRCIISVADRKVMDFYKAGSSDLEGVIDQMRVTKGVEVAVLLTEIGELYYKVSMRSNAFVDVAKIAGHFGGGGHIRAAGCSMSGTKYDVINNLTRLIEEQLKNND</sequence>
<gene>
    <name evidence="3" type="ORF">IAB46_10485</name>
</gene>
<feature type="domain" description="DDH" evidence="1">
    <location>
        <begin position="14"/>
        <end position="154"/>
    </location>
</feature>
<organism evidence="3 4">
    <name type="scientific">Candidatus Scybalocola faecigallinarum</name>
    <dbReference type="NCBI Taxonomy" id="2840941"/>
    <lineage>
        <taxon>Bacteria</taxon>
        <taxon>Bacillati</taxon>
        <taxon>Bacillota</taxon>
        <taxon>Clostridia</taxon>
        <taxon>Lachnospirales</taxon>
        <taxon>Lachnospiraceae</taxon>
        <taxon>Lachnospiraceae incertae sedis</taxon>
        <taxon>Candidatus Scybalocola (ex Gilroy et al. 2021)</taxon>
    </lineage>
</organism>
<reference evidence="3" key="1">
    <citation type="submission" date="2020-10" db="EMBL/GenBank/DDBJ databases">
        <authorList>
            <person name="Gilroy R."/>
        </authorList>
    </citation>
    <scope>NUCLEOTIDE SEQUENCE</scope>
    <source>
        <strain evidence="3">CHK178-757</strain>
    </source>
</reference>
<feature type="domain" description="DHHA1" evidence="2">
    <location>
        <begin position="235"/>
        <end position="317"/>
    </location>
</feature>
<dbReference type="Proteomes" id="UP000823927">
    <property type="component" value="Unassembled WGS sequence"/>
</dbReference>
<evidence type="ECO:0000259" key="1">
    <source>
        <dbReference type="Pfam" id="PF01368"/>
    </source>
</evidence>
<dbReference type="EMBL" id="DVIT01000037">
    <property type="protein sequence ID" value="HIS47954.1"/>
    <property type="molecule type" value="Genomic_DNA"/>
</dbReference>
<evidence type="ECO:0000259" key="2">
    <source>
        <dbReference type="Pfam" id="PF02272"/>
    </source>
</evidence>
<proteinExistence type="predicted"/>